<protein>
    <submittedName>
        <fullName evidence="1">Uncharacterized protein</fullName>
    </submittedName>
</protein>
<accession>A0A4Y9ZML1</accession>
<keyword evidence="2" id="KW-1185">Reference proteome</keyword>
<evidence type="ECO:0000313" key="2">
    <source>
        <dbReference type="Proteomes" id="UP000298061"/>
    </source>
</evidence>
<dbReference type="EMBL" id="SFCI01001626">
    <property type="protein sequence ID" value="TFY75317.1"/>
    <property type="molecule type" value="Genomic_DNA"/>
</dbReference>
<reference evidence="1 2" key="1">
    <citation type="submission" date="2019-02" db="EMBL/GenBank/DDBJ databases">
        <title>Genome sequencing of the rare red list fungi Hericium alpestre (H. flagellum).</title>
        <authorList>
            <person name="Buettner E."/>
            <person name="Kellner H."/>
        </authorList>
    </citation>
    <scope>NUCLEOTIDE SEQUENCE [LARGE SCALE GENOMIC DNA]</scope>
    <source>
        <strain evidence="1 2">DSM 108284</strain>
    </source>
</reference>
<dbReference type="Proteomes" id="UP000298061">
    <property type="component" value="Unassembled WGS sequence"/>
</dbReference>
<dbReference type="AlphaFoldDB" id="A0A4Y9ZML1"/>
<comment type="caution">
    <text evidence="1">The sequence shown here is derived from an EMBL/GenBank/DDBJ whole genome shotgun (WGS) entry which is preliminary data.</text>
</comment>
<evidence type="ECO:0000313" key="1">
    <source>
        <dbReference type="EMBL" id="TFY75317.1"/>
    </source>
</evidence>
<name>A0A4Y9ZML1_9AGAM</name>
<gene>
    <name evidence="1" type="ORF">EWM64_g8695</name>
</gene>
<organism evidence="1 2">
    <name type="scientific">Hericium alpestre</name>
    <dbReference type="NCBI Taxonomy" id="135208"/>
    <lineage>
        <taxon>Eukaryota</taxon>
        <taxon>Fungi</taxon>
        <taxon>Dikarya</taxon>
        <taxon>Basidiomycota</taxon>
        <taxon>Agaricomycotina</taxon>
        <taxon>Agaricomycetes</taxon>
        <taxon>Russulales</taxon>
        <taxon>Hericiaceae</taxon>
        <taxon>Hericium</taxon>
    </lineage>
</organism>
<proteinExistence type="predicted"/>
<sequence length="73" mass="8167">MNLDEEHADVVAAINVSMASDLRRWGELDEQAHHLIIDTDLRRKGISTFRYVKLLTAVRGQDDTRVGAGCQTS</sequence>